<feature type="compositionally biased region" description="Basic and acidic residues" evidence="1">
    <location>
        <begin position="15"/>
        <end position="31"/>
    </location>
</feature>
<comment type="caution">
    <text evidence="2">The sequence shown here is derived from an EMBL/GenBank/DDBJ whole genome shotgun (WGS) entry which is preliminary data.</text>
</comment>
<organism evidence="2 3">
    <name type="scientific">Vibrio coralliirubri</name>
    <dbReference type="NCBI Taxonomy" id="1516159"/>
    <lineage>
        <taxon>Bacteria</taxon>
        <taxon>Pseudomonadati</taxon>
        <taxon>Pseudomonadota</taxon>
        <taxon>Gammaproteobacteria</taxon>
        <taxon>Vibrionales</taxon>
        <taxon>Vibrionaceae</taxon>
        <taxon>Vibrio</taxon>
    </lineage>
</organism>
<dbReference type="AlphaFoldDB" id="A0AA86XSD4"/>
<dbReference type="Proteomes" id="UP000041625">
    <property type="component" value="Unassembled WGS sequence"/>
</dbReference>
<gene>
    <name evidence="2" type="ORF">VCR31J2_1290190</name>
</gene>
<proteinExistence type="predicted"/>
<sequence length="31" mass="3568">MVTEIHTGCVATAEQQRDNRGRDRECEFTDV</sequence>
<reference evidence="2 3" key="1">
    <citation type="submission" date="2014-06" db="EMBL/GenBank/DDBJ databases">
        <authorList>
            <person name="Le Roux F."/>
        </authorList>
    </citation>
    <scope>NUCLEOTIDE SEQUENCE [LARGE SCALE GENOMIC DNA]</scope>
    <source>
        <strain evidence="2 3">J2-31</strain>
    </source>
</reference>
<evidence type="ECO:0000313" key="2">
    <source>
        <dbReference type="EMBL" id="CDT72513.1"/>
    </source>
</evidence>
<feature type="region of interest" description="Disordered" evidence="1">
    <location>
        <begin position="1"/>
        <end position="31"/>
    </location>
</feature>
<protein>
    <submittedName>
        <fullName evidence="2">Uncharacterized protein</fullName>
    </submittedName>
</protein>
<evidence type="ECO:0000256" key="1">
    <source>
        <dbReference type="SAM" id="MobiDB-lite"/>
    </source>
</evidence>
<dbReference type="EMBL" id="CCKJ01000034">
    <property type="protein sequence ID" value="CDT72513.1"/>
    <property type="molecule type" value="Genomic_DNA"/>
</dbReference>
<keyword evidence="3" id="KW-1185">Reference proteome</keyword>
<evidence type="ECO:0000313" key="3">
    <source>
        <dbReference type="Proteomes" id="UP000041625"/>
    </source>
</evidence>
<accession>A0AA86XSD4</accession>
<name>A0AA86XSD4_9VIBR</name>